<dbReference type="PROSITE" id="PS50263">
    <property type="entry name" value="CN_HYDROLASE"/>
    <property type="match status" value="1"/>
</dbReference>
<dbReference type="HAMAP" id="MF_01148">
    <property type="entry name" value="Lnt"/>
    <property type="match status" value="1"/>
</dbReference>
<comment type="catalytic activity">
    <reaction evidence="9">
        <text>N-terminal S-1,2-diacyl-sn-glyceryl-L-cysteinyl-[lipoprotein] + a glycerophospholipid = N-acyl-S-1,2-diacyl-sn-glyceryl-L-cysteinyl-[lipoprotein] + a 2-acyl-sn-glycero-3-phospholipid + H(+)</text>
        <dbReference type="Rhea" id="RHEA:48228"/>
        <dbReference type="Rhea" id="RHEA-COMP:14681"/>
        <dbReference type="Rhea" id="RHEA-COMP:14684"/>
        <dbReference type="ChEBI" id="CHEBI:15378"/>
        <dbReference type="ChEBI" id="CHEBI:136912"/>
        <dbReference type="ChEBI" id="CHEBI:140656"/>
        <dbReference type="ChEBI" id="CHEBI:140657"/>
        <dbReference type="ChEBI" id="CHEBI:140660"/>
        <dbReference type="EC" id="2.3.1.269"/>
    </reaction>
</comment>
<evidence type="ECO:0000256" key="6">
    <source>
        <dbReference type="ARBA" id="ARBA00022989"/>
    </source>
</evidence>
<accession>A0A9D9N9F1</accession>
<dbReference type="SUPFAM" id="SSF56317">
    <property type="entry name" value="Carbon-nitrogen hydrolase"/>
    <property type="match status" value="1"/>
</dbReference>
<evidence type="ECO:0000256" key="4">
    <source>
        <dbReference type="ARBA" id="ARBA00022679"/>
    </source>
</evidence>
<keyword evidence="8 9" id="KW-0012">Acyltransferase</keyword>
<comment type="similarity">
    <text evidence="2 9">Belongs to the CN hydrolase family. Apolipoprotein N-acyltransferase subfamily.</text>
</comment>
<sequence>MMKNKYRRSPKDGKTSLLLCVLGLLFAIMASIPFLVPHCGFVSLFAFVPLLCMERVADLSGRKRVWIYYYGAFVLWNAFTTFWVCNATVGGGIFAILANALQMAVIFALFRWFKRRTKGILPYIFLAAAWIAWEHFYFDAEISWPWLVLGNSFARSVKSIQWYEFTGTLGGSLWIWTMNIFLFSIMAALSDGRAFRWNIKAKIAAYGGYAVLLAGPFVISHVMFDRYEEKSNPVSVVALQPNIDPYDKFGGMTQKEQTARLLDLADSVMDASVTLLVAPETFTPDIYTNDPLQSPTMRSFIYYLQDYPQCTLIFGASTYTVYKEGQPRPSYWARPYGKGWYESHNSALTVDGNGEYDIYHKIKLVPGVEYMPYPKIFDPIDKKLGGVMGRCVGQERAEALVCDGLKVGCAICYESVYGDFYRGYVLDGAELMTIITNDAWWGDTPGYRQHFSYASLRAIETRRSIVRSANTGISALIDQRGVPVLESRWWEQEALKGTVNLNDKITFFVAHGDISGRVATFIFLLLLLLGIVRGLTRRRG</sequence>
<feature type="transmembrane region" description="Helical" evidence="9">
    <location>
        <begin position="66"/>
        <end position="84"/>
    </location>
</feature>
<feature type="transmembrane region" description="Helical" evidence="9">
    <location>
        <begin position="173"/>
        <end position="191"/>
    </location>
</feature>
<feature type="transmembrane region" description="Helical" evidence="9">
    <location>
        <begin position="518"/>
        <end position="536"/>
    </location>
</feature>
<dbReference type="Pfam" id="PF20154">
    <property type="entry name" value="LNT_N"/>
    <property type="match status" value="1"/>
</dbReference>
<dbReference type="InterPro" id="IPR036526">
    <property type="entry name" value="C-N_Hydrolase_sf"/>
</dbReference>
<comment type="caution">
    <text evidence="11">The sequence shown here is derived from an EMBL/GenBank/DDBJ whole genome shotgun (WGS) entry which is preliminary data.</text>
</comment>
<dbReference type="PANTHER" id="PTHR38686:SF1">
    <property type="entry name" value="APOLIPOPROTEIN N-ACYLTRANSFERASE"/>
    <property type="match status" value="1"/>
</dbReference>
<dbReference type="CDD" id="cd07571">
    <property type="entry name" value="ALP_N-acyl_transferase"/>
    <property type="match status" value="1"/>
</dbReference>
<dbReference type="InterPro" id="IPR003010">
    <property type="entry name" value="C-N_Hydrolase"/>
</dbReference>
<feature type="transmembrane region" description="Helical" evidence="9">
    <location>
        <begin position="120"/>
        <end position="138"/>
    </location>
</feature>
<dbReference type="EMBL" id="JADIME010000044">
    <property type="protein sequence ID" value="MBO8465256.1"/>
    <property type="molecule type" value="Genomic_DNA"/>
</dbReference>
<evidence type="ECO:0000256" key="8">
    <source>
        <dbReference type="ARBA" id="ARBA00023315"/>
    </source>
</evidence>
<protein>
    <recommendedName>
        <fullName evidence="9">Apolipoprotein N-acyltransferase</fullName>
        <shortName evidence="9">ALP N-acyltransferase</shortName>
        <ecNumber evidence="9">2.3.1.269</ecNumber>
    </recommendedName>
</protein>
<evidence type="ECO:0000256" key="1">
    <source>
        <dbReference type="ARBA" id="ARBA00004651"/>
    </source>
</evidence>
<dbReference type="InterPro" id="IPR045378">
    <property type="entry name" value="LNT_N"/>
</dbReference>
<keyword evidence="4 9" id="KW-0808">Transferase</keyword>
<feature type="domain" description="CN hydrolase" evidence="10">
    <location>
        <begin position="239"/>
        <end position="501"/>
    </location>
</feature>
<evidence type="ECO:0000259" key="10">
    <source>
        <dbReference type="PROSITE" id="PS50263"/>
    </source>
</evidence>
<keyword evidence="5 9" id="KW-0812">Transmembrane</keyword>
<evidence type="ECO:0000256" key="5">
    <source>
        <dbReference type="ARBA" id="ARBA00022692"/>
    </source>
</evidence>
<dbReference type="GO" id="GO:0005886">
    <property type="term" value="C:plasma membrane"/>
    <property type="evidence" value="ECO:0007669"/>
    <property type="project" value="UniProtKB-SubCell"/>
</dbReference>
<dbReference type="EC" id="2.3.1.269" evidence="9"/>
<keyword evidence="7 9" id="KW-0472">Membrane</keyword>
<dbReference type="InterPro" id="IPR004563">
    <property type="entry name" value="Apolipo_AcylTrfase"/>
</dbReference>
<dbReference type="GO" id="GO:0016410">
    <property type="term" value="F:N-acyltransferase activity"/>
    <property type="evidence" value="ECO:0007669"/>
    <property type="project" value="UniProtKB-UniRule"/>
</dbReference>
<proteinExistence type="inferred from homology"/>
<dbReference type="Pfam" id="PF00795">
    <property type="entry name" value="CN_hydrolase"/>
    <property type="match status" value="1"/>
</dbReference>
<organism evidence="11 12">
    <name type="scientific">Candidatus Merdivivens pullistercoris</name>
    <dbReference type="NCBI Taxonomy" id="2840873"/>
    <lineage>
        <taxon>Bacteria</taxon>
        <taxon>Pseudomonadati</taxon>
        <taxon>Bacteroidota</taxon>
        <taxon>Bacteroidia</taxon>
        <taxon>Bacteroidales</taxon>
        <taxon>Muribaculaceae</taxon>
        <taxon>Muribaculaceae incertae sedis</taxon>
        <taxon>Candidatus Merdivivens</taxon>
    </lineage>
</organism>
<keyword evidence="3 9" id="KW-1003">Cell membrane</keyword>
<evidence type="ECO:0000313" key="11">
    <source>
        <dbReference type="EMBL" id="MBO8465256.1"/>
    </source>
</evidence>
<reference evidence="11" key="2">
    <citation type="journal article" date="2021" name="PeerJ">
        <title>Extensive microbial diversity within the chicken gut microbiome revealed by metagenomics and culture.</title>
        <authorList>
            <person name="Gilroy R."/>
            <person name="Ravi A."/>
            <person name="Getino M."/>
            <person name="Pursley I."/>
            <person name="Horton D.L."/>
            <person name="Alikhan N.F."/>
            <person name="Baker D."/>
            <person name="Gharbi K."/>
            <person name="Hall N."/>
            <person name="Watson M."/>
            <person name="Adriaenssens E.M."/>
            <person name="Foster-Nyarko E."/>
            <person name="Jarju S."/>
            <person name="Secka A."/>
            <person name="Antonio M."/>
            <person name="Oren A."/>
            <person name="Chaudhuri R.R."/>
            <person name="La Ragione R."/>
            <person name="Hildebrand F."/>
            <person name="Pallen M.J."/>
        </authorList>
    </citation>
    <scope>NUCLEOTIDE SEQUENCE</scope>
    <source>
        <strain evidence="11">10037</strain>
    </source>
</reference>
<gene>
    <name evidence="9 11" type="primary">lnt</name>
    <name evidence="11" type="ORF">IAB93_04575</name>
</gene>
<evidence type="ECO:0000313" key="12">
    <source>
        <dbReference type="Proteomes" id="UP000823597"/>
    </source>
</evidence>
<dbReference type="AlphaFoldDB" id="A0A9D9N9F1"/>
<comment type="pathway">
    <text evidence="9">Protein modification; lipoprotein biosynthesis (N-acyl transfer).</text>
</comment>
<feature type="transmembrane region" description="Helical" evidence="9">
    <location>
        <begin position="40"/>
        <end position="57"/>
    </location>
</feature>
<dbReference type="PANTHER" id="PTHR38686">
    <property type="entry name" value="APOLIPOPROTEIN N-ACYLTRANSFERASE"/>
    <property type="match status" value="1"/>
</dbReference>
<keyword evidence="6 9" id="KW-1133">Transmembrane helix</keyword>
<dbReference type="GO" id="GO:0042158">
    <property type="term" value="P:lipoprotein biosynthetic process"/>
    <property type="evidence" value="ECO:0007669"/>
    <property type="project" value="UniProtKB-UniRule"/>
</dbReference>
<evidence type="ECO:0000256" key="3">
    <source>
        <dbReference type="ARBA" id="ARBA00022475"/>
    </source>
</evidence>
<dbReference type="Gene3D" id="3.60.110.10">
    <property type="entry name" value="Carbon-nitrogen hydrolase"/>
    <property type="match status" value="1"/>
</dbReference>
<name>A0A9D9N9F1_9BACT</name>
<comment type="subcellular location">
    <subcellularLocation>
        <location evidence="1 9">Cell membrane</location>
        <topology evidence="1 9">Multi-pass membrane protein</topology>
    </subcellularLocation>
</comment>
<evidence type="ECO:0000256" key="2">
    <source>
        <dbReference type="ARBA" id="ARBA00010065"/>
    </source>
</evidence>
<dbReference type="Proteomes" id="UP000823597">
    <property type="component" value="Unassembled WGS sequence"/>
</dbReference>
<comment type="function">
    <text evidence="9">Catalyzes the phospholipid dependent N-acylation of the N-terminal cysteine of apolipoprotein, the last step in lipoprotein maturation.</text>
</comment>
<feature type="transmembrane region" description="Helical" evidence="9">
    <location>
        <begin position="90"/>
        <end position="113"/>
    </location>
</feature>
<evidence type="ECO:0000256" key="9">
    <source>
        <dbReference type="HAMAP-Rule" id="MF_01148"/>
    </source>
</evidence>
<dbReference type="NCBIfam" id="TIGR00546">
    <property type="entry name" value="lnt"/>
    <property type="match status" value="1"/>
</dbReference>
<reference evidence="11" key="1">
    <citation type="submission" date="2020-10" db="EMBL/GenBank/DDBJ databases">
        <authorList>
            <person name="Gilroy R."/>
        </authorList>
    </citation>
    <scope>NUCLEOTIDE SEQUENCE</scope>
    <source>
        <strain evidence="11">10037</strain>
    </source>
</reference>
<feature type="transmembrane region" description="Helical" evidence="9">
    <location>
        <begin position="203"/>
        <end position="224"/>
    </location>
</feature>
<evidence type="ECO:0000256" key="7">
    <source>
        <dbReference type="ARBA" id="ARBA00023136"/>
    </source>
</evidence>